<evidence type="ECO:0000256" key="3">
    <source>
        <dbReference type="ARBA" id="ARBA00022989"/>
    </source>
</evidence>
<evidence type="ECO:0000256" key="8">
    <source>
        <dbReference type="ARBA" id="ARBA00023224"/>
    </source>
</evidence>
<evidence type="ECO:0000256" key="9">
    <source>
        <dbReference type="ARBA" id="ARBA00025736"/>
    </source>
</evidence>
<dbReference type="Gene3D" id="1.20.1070.10">
    <property type="entry name" value="Rhodopsin 7-helix transmembrane proteins"/>
    <property type="match status" value="1"/>
</dbReference>
<comment type="subcellular location">
    <subcellularLocation>
        <location evidence="1">Membrane</location>
        <topology evidence="1">Multi-pass membrane protein</topology>
    </subcellularLocation>
</comment>
<evidence type="ECO:0000313" key="15">
    <source>
        <dbReference type="Proteomes" id="UP000016666"/>
    </source>
</evidence>
<keyword evidence="6" id="KW-1015">Disulfide bond</keyword>
<dbReference type="InterPro" id="IPR000276">
    <property type="entry name" value="GPCR_Rhodpsn"/>
</dbReference>
<organism evidence="14 15">
    <name type="scientific">Anas platyrhynchos platyrhynchos</name>
    <name type="common">Northern mallard</name>
    <dbReference type="NCBI Taxonomy" id="8840"/>
    <lineage>
        <taxon>Eukaryota</taxon>
        <taxon>Metazoa</taxon>
        <taxon>Chordata</taxon>
        <taxon>Craniata</taxon>
        <taxon>Vertebrata</taxon>
        <taxon>Euteleostomi</taxon>
        <taxon>Archelosauria</taxon>
        <taxon>Archosauria</taxon>
        <taxon>Dinosauria</taxon>
        <taxon>Saurischia</taxon>
        <taxon>Theropoda</taxon>
        <taxon>Coelurosauria</taxon>
        <taxon>Aves</taxon>
        <taxon>Neognathae</taxon>
        <taxon>Galloanserae</taxon>
        <taxon>Anseriformes</taxon>
        <taxon>Anatidae</taxon>
        <taxon>Anatinae</taxon>
        <taxon>Anas</taxon>
    </lineage>
</organism>
<dbReference type="GeneTree" id="ENSGT01020000230438"/>
<dbReference type="SUPFAM" id="SSF81321">
    <property type="entry name" value="Family A G protein-coupled receptor-like"/>
    <property type="match status" value="1"/>
</dbReference>
<protein>
    <submittedName>
        <fullName evidence="14">Chemerin chemokine-like receptor 1</fullName>
    </submittedName>
</protein>
<dbReference type="Ensembl" id="ENSAPLT00000002134.2">
    <property type="protein sequence ID" value="ENSAPLP00000001560.2"/>
    <property type="gene ID" value="ENSAPLG00000002139.2"/>
</dbReference>
<dbReference type="GO" id="GO:0005886">
    <property type="term" value="C:plasma membrane"/>
    <property type="evidence" value="ECO:0007669"/>
    <property type="project" value="TreeGrafter"/>
</dbReference>
<dbReference type="PRINTS" id="PR00237">
    <property type="entry name" value="GPCRRHODOPSN"/>
</dbReference>
<reference evidence="14 15" key="1">
    <citation type="submission" date="2017-10" db="EMBL/GenBank/DDBJ databases">
        <title>A new Pekin duck reference genome.</title>
        <authorList>
            <person name="Hou Z.-C."/>
            <person name="Zhou Z.-K."/>
            <person name="Zhu F."/>
            <person name="Hou S.-S."/>
        </authorList>
    </citation>
    <scope>NUCLEOTIDE SEQUENCE [LARGE SCALE GENOMIC DNA]</scope>
</reference>
<evidence type="ECO:0000259" key="13">
    <source>
        <dbReference type="PROSITE" id="PS50262"/>
    </source>
</evidence>
<evidence type="ECO:0000256" key="12">
    <source>
        <dbReference type="SAM" id="Phobius"/>
    </source>
</evidence>
<reference evidence="14" key="2">
    <citation type="submission" date="2025-08" db="UniProtKB">
        <authorList>
            <consortium name="Ensembl"/>
        </authorList>
    </citation>
    <scope>IDENTIFICATION</scope>
</reference>
<name>U3I2U0_ANAPP</name>
<keyword evidence="4 10" id="KW-0297">G-protein coupled receptor</keyword>
<feature type="region of interest" description="Disordered" evidence="11">
    <location>
        <begin position="416"/>
        <end position="440"/>
    </location>
</feature>
<accession>U3I2U0</accession>
<proteinExistence type="inferred from homology"/>
<evidence type="ECO:0000256" key="6">
    <source>
        <dbReference type="ARBA" id="ARBA00023157"/>
    </source>
</evidence>
<dbReference type="GO" id="GO:0006954">
    <property type="term" value="P:inflammatory response"/>
    <property type="evidence" value="ECO:0007669"/>
    <property type="project" value="TreeGrafter"/>
</dbReference>
<dbReference type="PROSITE" id="PS00237">
    <property type="entry name" value="G_PROTEIN_RECEP_F1_1"/>
    <property type="match status" value="1"/>
</dbReference>
<feature type="region of interest" description="Disordered" evidence="11">
    <location>
        <begin position="305"/>
        <end position="334"/>
    </location>
</feature>
<keyword evidence="15" id="KW-1185">Reference proteome</keyword>
<dbReference type="FunFam" id="1.20.1070.10:FF:000034">
    <property type="entry name" value="G-protein coupled receptor 1"/>
    <property type="match status" value="1"/>
</dbReference>
<sequence length="554" mass="60719">MALSNLSDYSDDLDNYNDYLEDYTYEETSSAWSSPSHDPKDIARILSVVIYSVSCVLGILGNGLVIAIITLKMKRSVNAVWFLNLAVADFLFNIFLPINIAYTAMRYNWIFGTVMCKLNSFLLILNMYTSVLLLTTISFDRYVSVVFPVWSQNHRSTNLAYLVCLIIWTVGIVMSCPSLIFRDTAQARNSVICFSNFSLSRNKSYQALALMRHRTVNITRFLAGYILPITIITFCYVAIVFNLRRNRLAKSKKPFKIIVTIIVTFFLCWSPYHLTGGLTPCPGPCHPLTLVSVVPIVTAWTCSRSHPDPQHNKSPPVPIRSPSPKHLPGGSSASGSFWNEEKVLVWGLAAPLSWVSVPISSTADVCPWLGRAQGGSLQSPGMVPSRGHGHLTPLHPSVSRGAKSPASGTFLLSWDQPHPHQQEPSRGFQGAWGQPPEPAGTAGTLWARHKQCRIHAVTPGHAQRTGCLAKGAAAVGVGAGRSCSAPRCPHFPAPQCPDRCLARQGTPARWGRGPVVVGRVPCSPWVPSSVEVSAKQAQRWLGSVRFSCRGLINS</sequence>
<feature type="transmembrane region" description="Helical" evidence="12">
    <location>
        <begin position="221"/>
        <end position="243"/>
    </location>
</feature>
<reference evidence="14" key="3">
    <citation type="submission" date="2025-09" db="UniProtKB">
        <authorList>
            <consortium name="Ensembl"/>
        </authorList>
    </citation>
    <scope>IDENTIFICATION</scope>
</reference>
<dbReference type="CDD" id="cd15116">
    <property type="entry name" value="7tmA_CMKLR1"/>
    <property type="match status" value="1"/>
</dbReference>
<feature type="transmembrane region" description="Helical" evidence="12">
    <location>
        <begin position="81"/>
        <end position="100"/>
    </location>
</feature>
<feature type="transmembrane region" description="Helical" evidence="12">
    <location>
        <begin position="120"/>
        <end position="139"/>
    </location>
</feature>
<evidence type="ECO:0000256" key="2">
    <source>
        <dbReference type="ARBA" id="ARBA00022692"/>
    </source>
</evidence>
<keyword evidence="2 10" id="KW-0812">Transmembrane</keyword>
<keyword evidence="5 12" id="KW-0472">Membrane</keyword>
<dbReference type="AlphaFoldDB" id="U3I2U0"/>
<gene>
    <name evidence="14" type="primary">CMKLR1</name>
</gene>
<dbReference type="PANTHER" id="PTHR24225:SF49">
    <property type="entry name" value="CHEMERIN-LIKE RECEPTOR 1"/>
    <property type="match status" value="1"/>
</dbReference>
<feature type="transmembrane region" description="Helical" evidence="12">
    <location>
        <begin position="42"/>
        <end position="69"/>
    </location>
</feature>
<dbReference type="GO" id="GO:0007204">
    <property type="term" value="P:positive regulation of cytosolic calcium ion concentration"/>
    <property type="evidence" value="ECO:0007669"/>
    <property type="project" value="TreeGrafter"/>
</dbReference>
<feature type="domain" description="G-protein coupled receptors family 1 profile" evidence="13">
    <location>
        <begin position="61"/>
        <end position="274"/>
    </location>
</feature>
<dbReference type="GO" id="GO:0007200">
    <property type="term" value="P:phospholipase C-activating G protein-coupled receptor signaling pathway"/>
    <property type="evidence" value="ECO:0007669"/>
    <property type="project" value="TreeGrafter"/>
</dbReference>
<keyword evidence="3 12" id="KW-1133">Transmembrane helix</keyword>
<keyword evidence="7 10" id="KW-0675">Receptor</keyword>
<keyword evidence="8 10" id="KW-0807">Transducer</keyword>
<evidence type="ECO:0000256" key="5">
    <source>
        <dbReference type="ARBA" id="ARBA00023136"/>
    </source>
</evidence>
<dbReference type="STRING" id="8840.ENSAPLP00000001560"/>
<evidence type="ECO:0000256" key="1">
    <source>
        <dbReference type="ARBA" id="ARBA00004141"/>
    </source>
</evidence>
<dbReference type="GO" id="GO:0004875">
    <property type="term" value="F:complement receptor activity"/>
    <property type="evidence" value="ECO:0007669"/>
    <property type="project" value="TreeGrafter"/>
</dbReference>
<evidence type="ECO:0000256" key="11">
    <source>
        <dbReference type="SAM" id="MobiDB-lite"/>
    </source>
</evidence>
<dbReference type="PANTHER" id="PTHR24225">
    <property type="entry name" value="CHEMOTACTIC RECEPTOR"/>
    <property type="match status" value="1"/>
</dbReference>
<evidence type="ECO:0000256" key="7">
    <source>
        <dbReference type="ARBA" id="ARBA00023170"/>
    </source>
</evidence>
<comment type="similarity">
    <text evidence="9">Belongs to the chemokine-like receptor (CMKLR) family.</text>
</comment>
<dbReference type="Proteomes" id="UP000016666">
    <property type="component" value="Chromosome 16"/>
</dbReference>
<dbReference type="InterPro" id="IPR017452">
    <property type="entry name" value="GPCR_Rhodpsn_7TM"/>
</dbReference>
<dbReference type="PRINTS" id="PR00526">
    <property type="entry name" value="FMETLEUPHER"/>
</dbReference>
<feature type="transmembrane region" description="Helical" evidence="12">
    <location>
        <begin position="159"/>
        <end position="181"/>
    </location>
</feature>
<dbReference type="Pfam" id="PF00001">
    <property type="entry name" value="7tm_1"/>
    <property type="match status" value="1"/>
</dbReference>
<comment type="similarity">
    <text evidence="10">Belongs to the G-protein coupled receptor 1 family.</text>
</comment>
<evidence type="ECO:0000256" key="4">
    <source>
        <dbReference type="ARBA" id="ARBA00023040"/>
    </source>
</evidence>
<dbReference type="PROSITE" id="PS50262">
    <property type="entry name" value="G_PROTEIN_RECEP_F1_2"/>
    <property type="match status" value="1"/>
</dbReference>
<evidence type="ECO:0000256" key="10">
    <source>
        <dbReference type="RuleBase" id="RU000688"/>
    </source>
</evidence>
<dbReference type="InterPro" id="IPR000826">
    <property type="entry name" value="Formyl_rcpt-rel"/>
</dbReference>
<dbReference type="GO" id="GO:0004930">
    <property type="term" value="F:G protein-coupled receptor activity"/>
    <property type="evidence" value="ECO:0007669"/>
    <property type="project" value="UniProtKB-KW"/>
</dbReference>
<evidence type="ECO:0000313" key="14">
    <source>
        <dbReference type="Ensembl" id="ENSAPLP00000001560.2"/>
    </source>
</evidence>